<feature type="region of interest" description="Disordered" evidence="1">
    <location>
        <begin position="61"/>
        <end position="86"/>
    </location>
</feature>
<feature type="compositionally biased region" description="Acidic residues" evidence="1">
    <location>
        <begin position="76"/>
        <end position="86"/>
    </location>
</feature>
<organism evidence="2 3">
    <name type="scientific">Pseudomonas syringae</name>
    <dbReference type="NCBI Taxonomy" id="317"/>
    <lineage>
        <taxon>Bacteria</taxon>
        <taxon>Pseudomonadati</taxon>
        <taxon>Pseudomonadota</taxon>
        <taxon>Gammaproteobacteria</taxon>
        <taxon>Pseudomonadales</taxon>
        <taxon>Pseudomonadaceae</taxon>
        <taxon>Pseudomonas</taxon>
    </lineage>
</organism>
<evidence type="ECO:0000313" key="3">
    <source>
        <dbReference type="Proteomes" id="UP000183083"/>
    </source>
</evidence>
<accession>A0AB38C283</accession>
<feature type="non-terminal residue" evidence="2">
    <location>
        <position position="1"/>
    </location>
</feature>
<sequence>PDENKEAKKRASYFHPLFCGNSRTERVPHFLDGEGLKLASANGSTVRLNLPHSVTAQKIHVSQPSEDSLHQKAEECSYDDLDEDQR</sequence>
<proteinExistence type="predicted"/>
<dbReference type="AlphaFoldDB" id="A0AB38C283"/>
<protein>
    <submittedName>
        <fullName evidence="2">Uncharacterized protein</fullName>
    </submittedName>
</protein>
<reference evidence="2 3" key="1">
    <citation type="submission" date="2016-10" db="EMBL/GenBank/DDBJ databases">
        <authorList>
            <person name="Varghese N."/>
            <person name="Submissions S."/>
        </authorList>
    </citation>
    <scope>NUCLEOTIDE SEQUENCE [LARGE SCALE GENOMIC DNA]</scope>
    <source>
        <strain evidence="2 3">BS0292</strain>
    </source>
</reference>
<dbReference type="EMBL" id="FOVV01000062">
    <property type="protein sequence ID" value="SFO61571.1"/>
    <property type="molecule type" value="Genomic_DNA"/>
</dbReference>
<evidence type="ECO:0000256" key="1">
    <source>
        <dbReference type="SAM" id="MobiDB-lite"/>
    </source>
</evidence>
<dbReference type="Proteomes" id="UP000183083">
    <property type="component" value="Unassembled WGS sequence"/>
</dbReference>
<gene>
    <name evidence="2" type="ORF">SAMN05444065_1621</name>
</gene>
<name>A0AB38C283_PSESX</name>
<evidence type="ECO:0000313" key="2">
    <source>
        <dbReference type="EMBL" id="SFO61571.1"/>
    </source>
</evidence>
<comment type="caution">
    <text evidence="2">The sequence shown here is derived from an EMBL/GenBank/DDBJ whole genome shotgun (WGS) entry which is preliminary data.</text>
</comment>